<feature type="region of interest" description="Disordered" evidence="7">
    <location>
        <begin position="43"/>
        <end position="80"/>
    </location>
</feature>
<dbReference type="PANTHER" id="PTHR34137:SF1">
    <property type="entry name" value="EXODEOXYRIBONUCLEASE 7 SMALL SUBUNIT"/>
    <property type="match status" value="1"/>
</dbReference>
<dbReference type="Proteomes" id="UP000010809">
    <property type="component" value="Chromosome"/>
</dbReference>
<dbReference type="EMBL" id="CP003989">
    <property type="protein sequence ID" value="AGA35069.1"/>
    <property type="molecule type" value="Genomic_DNA"/>
</dbReference>
<evidence type="ECO:0000256" key="2">
    <source>
        <dbReference type="ARBA" id="ARBA00022490"/>
    </source>
</evidence>
<dbReference type="Pfam" id="PF02609">
    <property type="entry name" value="Exonuc_VII_S"/>
    <property type="match status" value="1"/>
</dbReference>
<dbReference type="InterPro" id="IPR003761">
    <property type="entry name" value="Exonuc_VII_S"/>
</dbReference>
<dbReference type="Gene3D" id="1.10.287.1040">
    <property type="entry name" value="Exonuclease VII, small subunit"/>
    <property type="match status" value="1"/>
</dbReference>
<organism evidence="8 9">
    <name type="scientific">Thioalkalivibrio nitratireducens (strain DSM 14787 / UNIQEM 213 / ALEN2)</name>
    <dbReference type="NCBI Taxonomy" id="1255043"/>
    <lineage>
        <taxon>Bacteria</taxon>
        <taxon>Pseudomonadati</taxon>
        <taxon>Pseudomonadota</taxon>
        <taxon>Gammaproteobacteria</taxon>
        <taxon>Chromatiales</taxon>
        <taxon>Ectothiorhodospiraceae</taxon>
        <taxon>Thioalkalivibrio</taxon>
    </lineage>
</organism>
<name>L0DZP6_THIND</name>
<dbReference type="NCBIfam" id="TIGR01280">
    <property type="entry name" value="xseB"/>
    <property type="match status" value="1"/>
</dbReference>
<evidence type="ECO:0000256" key="4">
    <source>
        <dbReference type="ARBA" id="ARBA00022801"/>
    </source>
</evidence>
<gene>
    <name evidence="8" type="ordered locus">TVNIR_3433</name>
</gene>
<dbReference type="PANTHER" id="PTHR34137">
    <property type="entry name" value="EXODEOXYRIBONUCLEASE 7 SMALL SUBUNIT"/>
    <property type="match status" value="1"/>
</dbReference>
<keyword evidence="9" id="KW-1185">Reference proteome</keyword>
<evidence type="ECO:0000256" key="6">
    <source>
        <dbReference type="NCBIfam" id="TIGR01280"/>
    </source>
</evidence>
<accession>L0DZP6</accession>
<keyword evidence="5" id="KW-0269">Exonuclease</keyword>
<dbReference type="GO" id="GO:0009318">
    <property type="term" value="C:exodeoxyribonuclease VII complex"/>
    <property type="evidence" value="ECO:0007669"/>
    <property type="project" value="UniProtKB-UniRule"/>
</dbReference>
<keyword evidence="2" id="KW-0963">Cytoplasm</keyword>
<comment type="similarity">
    <text evidence="1">Belongs to the XseB family.</text>
</comment>
<dbReference type="KEGG" id="tni:TVNIR_3433"/>
<keyword evidence="3" id="KW-0540">Nuclease</keyword>
<evidence type="ECO:0000256" key="7">
    <source>
        <dbReference type="SAM" id="MobiDB-lite"/>
    </source>
</evidence>
<evidence type="ECO:0000256" key="5">
    <source>
        <dbReference type="ARBA" id="ARBA00022839"/>
    </source>
</evidence>
<evidence type="ECO:0000256" key="1">
    <source>
        <dbReference type="ARBA" id="ARBA00009998"/>
    </source>
</evidence>
<dbReference type="EC" id="3.1.11.6" evidence="6"/>
<feature type="compositionally biased region" description="Polar residues" evidence="7">
    <location>
        <begin position="58"/>
        <end position="67"/>
    </location>
</feature>
<dbReference type="GO" id="GO:0008855">
    <property type="term" value="F:exodeoxyribonuclease VII activity"/>
    <property type="evidence" value="ECO:0007669"/>
    <property type="project" value="UniProtKB-UniRule"/>
</dbReference>
<evidence type="ECO:0000313" key="9">
    <source>
        <dbReference type="Proteomes" id="UP000010809"/>
    </source>
</evidence>
<proteinExistence type="inferred from homology"/>
<dbReference type="AlphaFoldDB" id="L0DZP6"/>
<dbReference type="InterPro" id="IPR037004">
    <property type="entry name" value="Exonuc_VII_ssu_sf"/>
</dbReference>
<dbReference type="GO" id="GO:0005829">
    <property type="term" value="C:cytosol"/>
    <property type="evidence" value="ECO:0007669"/>
    <property type="project" value="TreeGrafter"/>
</dbReference>
<protein>
    <recommendedName>
        <fullName evidence="6">Exodeoxyribonuclease VII small subunit</fullName>
        <ecNumber evidence="6">3.1.11.6</ecNumber>
    </recommendedName>
</protein>
<dbReference type="PATRIC" id="fig|1255043.3.peg.3464"/>
<reference evidence="8" key="1">
    <citation type="submission" date="2015-12" db="EMBL/GenBank/DDBJ databases">
        <authorList>
            <person name="Tikhonova T.V."/>
            <person name="Pavlov A.R."/>
            <person name="Beletsky A.V."/>
            <person name="Mardanov A.V."/>
            <person name="Sorokin D.Y."/>
            <person name="Ravin N.V."/>
            <person name="Popov V.O."/>
        </authorList>
    </citation>
    <scope>NUCLEOTIDE SEQUENCE</scope>
    <source>
        <strain evidence="8">DSM 14787</strain>
    </source>
</reference>
<dbReference type="eggNOG" id="COG1722">
    <property type="taxonomic scope" value="Bacteria"/>
</dbReference>
<dbReference type="STRING" id="1255043.TVNIR_3433"/>
<dbReference type="SUPFAM" id="SSF116842">
    <property type="entry name" value="XseB-like"/>
    <property type="match status" value="1"/>
</dbReference>
<dbReference type="GO" id="GO:0006308">
    <property type="term" value="P:DNA catabolic process"/>
    <property type="evidence" value="ECO:0007669"/>
    <property type="project" value="UniProtKB-UniRule"/>
</dbReference>
<evidence type="ECO:0000256" key="3">
    <source>
        <dbReference type="ARBA" id="ARBA00022722"/>
    </source>
</evidence>
<evidence type="ECO:0000313" key="8">
    <source>
        <dbReference type="EMBL" id="AGA35069.1"/>
    </source>
</evidence>
<sequence>MDALEQLVARMETDEMPLEEALREYQRGMELVRACQTALDDAQQRIASSVDRPAAPTDTASDPNDSTKVPDIADPDDVPF</sequence>
<dbReference type="HOGENOM" id="CLU_145918_2_2_6"/>
<keyword evidence="4" id="KW-0378">Hydrolase</keyword>